<evidence type="ECO:0000256" key="1">
    <source>
        <dbReference type="ARBA" id="ARBA00007867"/>
    </source>
</evidence>
<feature type="transmembrane region" description="Helical" evidence="5">
    <location>
        <begin position="62"/>
        <end position="82"/>
    </location>
</feature>
<reference evidence="8" key="1">
    <citation type="submission" date="2018-02" db="EMBL/GenBank/DDBJ databases">
        <authorList>
            <person name="Hausmann B."/>
        </authorList>
    </citation>
    <scope>NUCLEOTIDE SEQUENCE [LARGE SCALE GENOMIC DNA]</scope>
    <source>
        <strain evidence="8">Peat soil MAG SbA1</strain>
    </source>
</reference>
<evidence type="ECO:0000256" key="2">
    <source>
        <dbReference type="ARBA" id="ARBA00022679"/>
    </source>
</evidence>
<organism evidence="7 8">
    <name type="scientific">Candidatus Sulfotelmatobacter kueseliae</name>
    <dbReference type="NCBI Taxonomy" id="2042962"/>
    <lineage>
        <taxon>Bacteria</taxon>
        <taxon>Pseudomonadati</taxon>
        <taxon>Acidobacteriota</taxon>
        <taxon>Terriglobia</taxon>
        <taxon>Terriglobales</taxon>
        <taxon>Candidatus Korobacteraceae</taxon>
        <taxon>Candidatus Sulfotelmatobacter</taxon>
    </lineage>
</organism>
<evidence type="ECO:0000256" key="5">
    <source>
        <dbReference type="SAM" id="Phobius"/>
    </source>
</evidence>
<evidence type="ECO:0000313" key="8">
    <source>
        <dbReference type="Proteomes" id="UP000238701"/>
    </source>
</evidence>
<accession>A0A2U3K6C5</accession>
<dbReference type="GO" id="GO:0006596">
    <property type="term" value="P:polyamine biosynthetic process"/>
    <property type="evidence" value="ECO:0007669"/>
    <property type="project" value="UniProtKB-UniRule"/>
</dbReference>
<protein>
    <submittedName>
        <fullName evidence="7">Spermine synthase</fullName>
    </submittedName>
</protein>
<evidence type="ECO:0000259" key="6">
    <source>
        <dbReference type="PROSITE" id="PS51006"/>
    </source>
</evidence>
<dbReference type="GO" id="GO:0016740">
    <property type="term" value="F:transferase activity"/>
    <property type="evidence" value="ECO:0007669"/>
    <property type="project" value="UniProtKB-UniRule"/>
</dbReference>
<name>A0A2U3K6C5_9BACT</name>
<dbReference type="Pfam" id="PF01564">
    <property type="entry name" value="Spermine_synth"/>
    <property type="match status" value="1"/>
</dbReference>
<dbReference type="SUPFAM" id="SSF53335">
    <property type="entry name" value="S-adenosyl-L-methionine-dependent methyltransferases"/>
    <property type="match status" value="1"/>
</dbReference>
<keyword evidence="3 4" id="KW-0620">Polyamine biosynthesis</keyword>
<feature type="transmembrane region" description="Helical" evidence="5">
    <location>
        <begin position="117"/>
        <end position="138"/>
    </location>
</feature>
<comment type="similarity">
    <text evidence="1">Belongs to the spermidine/spermine synthase family.</text>
</comment>
<keyword evidence="2 4" id="KW-0808">Transferase</keyword>
<keyword evidence="5" id="KW-0812">Transmembrane</keyword>
<evidence type="ECO:0000256" key="3">
    <source>
        <dbReference type="ARBA" id="ARBA00023115"/>
    </source>
</evidence>
<proteinExistence type="inferred from homology"/>
<feature type="transmembrane region" description="Helical" evidence="5">
    <location>
        <begin position="30"/>
        <end position="50"/>
    </location>
</feature>
<evidence type="ECO:0000256" key="4">
    <source>
        <dbReference type="PROSITE-ProRule" id="PRU00354"/>
    </source>
</evidence>
<keyword evidence="5" id="KW-1133">Transmembrane helix</keyword>
<evidence type="ECO:0000313" key="7">
    <source>
        <dbReference type="EMBL" id="SPF35203.1"/>
    </source>
</evidence>
<feature type="transmembrane region" description="Helical" evidence="5">
    <location>
        <begin position="91"/>
        <end position="111"/>
    </location>
</feature>
<dbReference type="PANTHER" id="PTHR43317">
    <property type="entry name" value="THERMOSPERMINE SYNTHASE ACAULIS5"/>
    <property type="match status" value="1"/>
</dbReference>
<dbReference type="InterPro" id="IPR029063">
    <property type="entry name" value="SAM-dependent_MTases_sf"/>
</dbReference>
<comment type="caution">
    <text evidence="4">Lacks conserved residue(s) required for the propagation of feature annotation.</text>
</comment>
<sequence>MIAANVIGFFVIPFLSWTSRWLAYQYSLPLVVIAAAALGAAFPLIAHAAIPPDSRSGARLSYLYLSNILGSAAGSFIVGFILMDHWTLRQIALALALAGVATGAALLARAFVGRKLVPAMAGCAGLALMLIFLTNPLFDRTYEKLYFKSTWKPPDGWSTQHFHDVIETRSGVVAVSDGGRQGSNLVLGDGSLEARLTTDLRIGGAQNFLIPPYAISALHPSPKQILMIGLGCGSWAQVIANNPQVEKVTIVEINPGYLQLISRYPEVASLLSNPKIEIIINDGRRWLIHNEHKRFDFVVMNAPMHDRNHVSALLSVEFDQLVRRVLKPGGVFLYNSTFSSRALLTGATVFPYAVRLRNCLAGSDSPIVVDKDRWRQILLSYRMNGQPLFNAASSQDRARLEQLLSLADSVGSTDRWDAMEKAESLRQRFSGLRLITDDNMGDEWGGSEWF</sequence>
<feature type="domain" description="PABS" evidence="6">
    <location>
        <begin position="219"/>
        <end position="381"/>
    </location>
</feature>
<dbReference type="InterPro" id="IPR030374">
    <property type="entry name" value="PABS"/>
</dbReference>
<dbReference type="AlphaFoldDB" id="A0A2U3K6C5"/>
<keyword evidence="5" id="KW-0472">Membrane</keyword>
<dbReference type="PROSITE" id="PS51006">
    <property type="entry name" value="PABS_2"/>
    <property type="match status" value="1"/>
</dbReference>
<dbReference type="Proteomes" id="UP000238701">
    <property type="component" value="Unassembled WGS sequence"/>
</dbReference>
<feature type="transmembrane region" description="Helical" evidence="5">
    <location>
        <begin position="6"/>
        <end position="23"/>
    </location>
</feature>
<dbReference type="EMBL" id="OMOD01000046">
    <property type="protein sequence ID" value="SPF35203.1"/>
    <property type="molecule type" value="Genomic_DNA"/>
</dbReference>
<gene>
    <name evidence="7" type="ORF">SBA1_140094</name>
</gene>
<dbReference type="Gene3D" id="3.40.50.150">
    <property type="entry name" value="Vaccinia Virus protein VP39"/>
    <property type="match status" value="1"/>
</dbReference>
<dbReference type="PANTHER" id="PTHR43317:SF1">
    <property type="entry name" value="THERMOSPERMINE SYNTHASE ACAULIS5"/>
    <property type="match status" value="1"/>
</dbReference>
<dbReference type="CDD" id="cd02440">
    <property type="entry name" value="AdoMet_MTases"/>
    <property type="match status" value="1"/>
</dbReference>